<dbReference type="PANTHER" id="PTHR46181:SF3">
    <property type="entry name" value="MITOCHONDRIAL GLYCINE TRANSPORTER"/>
    <property type="match status" value="1"/>
</dbReference>
<name>H9GKM9_ANOCA</name>
<dbReference type="InterPro" id="IPR023395">
    <property type="entry name" value="MCP_dom_sf"/>
</dbReference>
<comment type="subcellular location">
    <subcellularLocation>
        <location evidence="1">Membrane</location>
        <topology evidence="1">Multi-pass membrane protein</topology>
    </subcellularLocation>
</comment>
<dbReference type="GO" id="GO:0016020">
    <property type="term" value="C:membrane"/>
    <property type="evidence" value="ECO:0007669"/>
    <property type="project" value="UniProtKB-SubCell"/>
</dbReference>
<keyword evidence="3 5" id="KW-0812">Transmembrane</keyword>
<protein>
    <submittedName>
        <fullName evidence="7">Uncharacterized protein</fullName>
    </submittedName>
</protein>
<dbReference type="PROSITE" id="PS50920">
    <property type="entry name" value="SOLCAR"/>
    <property type="match status" value="1"/>
</dbReference>
<keyword evidence="8" id="KW-1185">Reference proteome</keyword>
<dbReference type="Pfam" id="PF00153">
    <property type="entry name" value="Mito_carr"/>
    <property type="match status" value="2"/>
</dbReference>
<dbReference type="GO" id="GO:0005739">
    <property type="term" value="C:mitochondrion"/>
    <property type="evidence" value="ECO:0000318"/>
    <property type="project" value="GO_Central"/>
</dbReference>
<evidence type="ECO:0000256" key="4">
    <source>
        <dbReference type="ARBA" id="ARBA00023136"/>
    </source>
</evidence>
<dbReference type="GO" id="GO:1904983">
    <property type="term" value="P:glycine import into mitochondrion"/>
    <property type="evidence" value="ECO:0000318"/>
    <property type="project" value="GO_Central"/>
</dbReference>
<dbReference type="eggNOG" id="KOG0766">
    <property type="taxonomic scope" value="Eukaryota"/>
</dbReference>
<evidence type="ECO:0000313" key="7">
    <source>
        <dbReference type="Ensembl" id="ENSACAP00000013816.3"/>
    </source>
</evidence>
<evidence type="ECO:0000256" key="5">
    <source>
        <dbReference type="PROSITE-ProRule" id="PRU00282"/>
    </source>
</evidence>
<accession>H9GKM9</accession>
<reference evidence="7" key="1">
    <citation type="submission" date="2009-12" db="EMBL/GenBank/DDBJ databases">
        <title>The Genome Sequence of Anolis carolinensis (Green Anole Lizard).</title>
        <authorList>
            <consortium name="The Genome Sequencing Platform"/>
            <person name="Di Palma F."/>
            <person name="Alfoldi J."/>
            <person name="Heiman D."/>
            <person name="Young S."/>
            <person name="Grabherr M."/>
            <person name="Johnson J."/>
            <person name="Lander E.S."/>
            <person name="Lindblad-Toh K."/>
        </authorList>
    </citation>
    <scope>NUCLEOTIDE SEQUENCE [LARGE SCALE GENOMIC DNA]</scope>
    <source>
        <strain evidence="7">JBL SC #1</strain>
    </source>
</reference>
<evidence type="ECO:0000256" key="6">
    <source>
        <dbReference type="RuleBase" id="RU000488"/>
    </source>
</evidence>
<organism evidence="7 8">
    <name type="scientific">Anolis carolinensis</name>
    <name type="common">Green anole</name>
    <name type="synonym">American chameleon</name>
    <dbReference type="NCBI Taxonomy" id="28377"/>
    <lineage>
        <taxon>Eukaryota</taxon>
        <taxon>Metazoa</taxon>
        <taxon>Chordata</taxon>
        <taxon>Craniata</taxon>
        <taxon>Vertebrata</taxon>
        <taxon>Euteleostomi</taxon>
        <taxon>Lepidosauria</taxon>
        <taxon>Squamata</taxon>
        <taxon>Bifurcata</taxon>
        <taxon>Unidentata</taxon>
        <taxon>Episquamata</taxon>
        <taxon>Toxicofera</taxon>
        <taxon>Iguania</taxon>
        <taxon>Dactyloidae</taxon>
        <taxon>Anolis</taxon>
    </lineage>
</organism>
<keyword evidence="4 5" id="KW-0472">Membrane</keyword>
<dbReference type="Bgee" id="ENSACAG00000014069">
    <property type="expression patterns" value="Expressed in dewlap and 12 other cell types or tissues"/>
</dbReference>
<evidence type="ECO:0000313" key="8">
    <source>
        <dbReference type="Proteomes" id="UP000001646"/>
    </source>
</evidence>
<proteinExistence type="inferred from homology"/>
<evidence type="ECO:0000256" key="2">
    <source>
        <dbReference type="ARBA" id="ARBA00006375"/>
    </source>
</evidence>
<dbReference type="Ensembl" id="ENSACAT00000014098.3">
    <property type="protein sequence ID" value="ENSACAP00000013816.3"/>
    <property type="gene ID" value="ENSACAG00000014069.3"/>
</dbReference>
<dbReference type="GeneTree" id="ENSGT00550000075117"/>
<dbReference type="InterPro" id="IPR018108">
    <property type="entry name" value="MCP_transmembrane"/>
</dbReference>
<reference evidence="7" key="3">
    <citation type="submission" date="2025-09" db="UniProtKB">
        <authorList>
            <consortium name="Ensembl"/>
        </authorList>
    </citation>
    <scope>IDENTIFICATION</scope>
</reference>
<dbReference type="Gene3D" id="1.50.40.10">
    <property type="entry name" value="Mitochondrial carrier domain"/>
    <property type="match status" value="2"/>
</dbReference>
<evidence type="ECO:0000256" key="1">
    <source>
        <dbReference type="ARBA" id="ARBA00004141"/>
    </source>
</evidence>
<feature type="repeat" description="Solcar" evidence="5">
    <location>
        <begin position="2"/>
        <end position="91"/>
    </location>
</feature>
<sequence>MHPVLKAFVCGSISGTCSTLLFQPLDLLKTRLQTLQPAVNGSGRVGMVTLLFKVVRTESILGLWKGVSPYFTRCIPGVEIYCSTLYRIKQHFLTNCLPTVLKSFFLGRPSRRVAVACMLSITVVKTWYEMSNFSVTPFSGIYLMFYVQIENIAPYYKYQLDSGLVPLMNFGCGHIAGILASLAIQPSDVIKTHVQLSSKIISLGETLLALWRTLMMSKMGLKS</sequence>
<dbReference type="AlphaFoldDB" id="H9GKM9"/>
<dbReference type="Proteomes" id="UP000001646">
    <property type="component" value="Unplaced"/>
</dbReference>
<dbReference type="PANTHER" id="PTHR46181">
    <property type="entry name" value="MITOCHONDRIAL GLYCINE TRANSPORTER"/>
    <property type="match status" value="1"/>
</dbReference>
<dbReference type="SUPFAM" id="SSF103506">
    <property type="entry name" value="Mitochondrial carrier"/>
    <property type="match status" value="1"/>
</dbReference>
<reference evidence="7" key="2">
    <citation type="submission" date="2025-08" db="UniProtKB">
        <authorList>
            <consortium name="Ensembl"/>
        </authorList>
    </citation>
    <scope>IDENTIFICATION</scope>
</reference>
<dbReference type="InParanoid" id="H9GKM9"/>
<evidence type="ECO:0000256" key="3">
    <source>
        <dbReference type="ARBA" id="ARBA00022692"/>
    </source>
</evidence>
<comment type="similarity">
    <text evidence="2 6">Belongs to the mitochondrial carrier (TC 2.A.29) family.</text>
</comment>
<dbReference type="HOGENOM" id="CLU_015166_0_3_1"/>
<dbReference type="FunFam" id="1.50.40.10:FF:000118">
    <property type="entry name" value="Mitochondrial glycine transporter"/>
    <property type="match status" value="1"/>
</dbReference>
<keyword evidence="6" id="KW-0813">Transport</keyword>
<dbReference type="GO" id="GO:0015187">
    <property type="term" value="F:glycine transmembrane transporter activity"/>
    <property type="evidence" value="ECO:0000318"/>
    <property type="project" value="GO_Central"/>
</dbReference>
<dbReference type="STRING" id="28377.ENSACAP00000013816"/>